<comment type="function">
    <text evidence="11">Participates in the formation of the lipid-linked precursor oligosaccharide for N-glycosylation. Involved in assembling the dolichol-pyrophosphate-GlcNAc(2)-Man(5) intermediate on the cytoplasmic surface of the ER.</text>
</comment>
<evidence type="ECO:0000313" key="16">
    <source>
        <dbReference type="Proteomes" id="UP000636479"/>
    </source>
</evidence>
<comment type="subcellular location">
    <subcellularLocation>
        <location evidence="1">Endoplasmic reticulum membrane</location>
        <topology evidence="1">Single-pass membrane protein</topology>
    </subcellularLocation>
</comment>
<comment type="caution">
    <text evidence="15">The sequence shown here is derived from an EMBL/GenBank/DDBJ whole genome shotgun (WGS) entry which is preliminary data.</text>
</comment>
<evidence type="ECO:0000256" key="9">
    <source>
        <dbReference type="ARBA" id="ARBA00022989"/>
    </source>
</evidence>
<feature type="compositionally biased region" description="Polar residues" evidence="12">
    <location>
        <begin position="271"/>
        <end position="286"/>
    </location>
</feature>
<evidence type="ECO:0000256" key="4">
    <source>
        <dbReference type="ARBA" id="ARBA00015841"/>
    </source>
</evidence>
<keyword evidence="6 15" id="KW-0808">Transferase</keyword>
<evidence type="ECO:0000256" key="7">
    <source>
        <dbReference type="ARBA" id="ARBA00022692"/>
    </source>
</evidence>
<evidence type="ECO:0000256" key="12">
    <source>
        <dbReference type="SAM" id="MobiDB-lite"/>
    </source>
</evidence>
<accession>A0A8H6SY41</accession>
<reference evidence="15" key="1">
    <citation type="submission" date="2020-05" db="EMBL/GenBank/DDBJ databases">
        <title>Mycena genomes resolve the evolution of fungal bioluminescence.</title>
        <authorList>
            <person name="Tsai I.J."/>
        </authorList>
    </citation>
    <scope>NUCLEOTIDE SEQUENCE</scope>
    <source>
        <strain evidence="15">171206Taipei</strain>
    </source>
</reference>
<dbReference type="InterPro" id="IPR028098">
    <property type="entry name" value="Glyco_trans_4-like_N"/>
</dbReference>
<evidence type="ECO:0000256" key="8">
    <source>
        <dbReference type="ARBA" id="ARBA00022824"/>
    </source>
</evidence>
<comment type="pathway">
    <text evidence="2">Protein modification; protein glycosylation.</text>
</comment>
<evidence type="ECO:0000259" key="14">
    <source>
        <dbReference type="Pfam" id="PF13579"/>
    </source>
</evidence>
<dbReference type="EMBL" id="JACAZF010000004">
    <property type="protein sequence ID" value="KAF7306462.1"/>
    <property type="molecule type" value="Genomic_DNA"/>
</dbReference>
<dbReference type="GeneID" id="59343705"/>
<organism evidence="15 16">
    <name type="scientific">Mycena indigotica</name>
    <dbReference type="NCBI Taxonomy" id="2126181"/>
    <lineage>
        <taxon>Eukaryota</taxon>
        <taxon>Fungi</taxon>
        <taxon>Dikarya</taxon>
        <taxon>Basidiomycota</taxon>
        <taxon>Agaricomycotina</taxon>
        <taxon>Agaricomycetes</taxon>
        <taxon>Agaricomycetidae</taxon>
        <taxon>Agaricales</taxon>
        <taxon>Marasmiineae</taxon>
        <taxon>Mycenaceae</taxon>
        <taxon>Mycena</taxon>
    </lineage>
</organism>
<dbReference type="Proteomes" id="UP000636479">
    <property type="component" value="Unassembled WGS sequence"/>
</dbReference>
<dbReference type="SUPFAM" id="SSF53756">
    <property type="entry name" value="UDP-Glycosyltransferase/glycogen phosphorylase"/>
    <property type="match status" value="1"/>
</dbReference>
<dbReference type="Pfam" id="PF13692">
    <property type="entry name" value="Glyco_trans_1_4"/>
    <property type="match status" value="1"/>
</dbReference>
<evidence type="ECO:0000256" key="11">
    <source>
        <dbReference type="ARBA" id="ARBA00024899"/>
    </source>
</evidence>
<dbReference type="GO" id="GO:0004578">
    <property type="term" value="F:chitobiosyldiphosphodolichol beta-mannosyltransferase activity"/>
    <property type="evidence" value="ECO:0007669"/>
    <property type="project" value="UniProtKB-EC"/>
</dbReference>
<evidence type="ECO:0000256" key="2">
    <source>
        <dbReference type="ARBA" id="ARBA00004922"/>
    </source>
</evidence>
<evidence type="ECO:0000256" key="3">
    <source>
        <dbReference type="ARBA" id="ARBA00012611"/>
    </source>
</evidence>
<dbReference type="RefSeq" id="XP_037221481.1">
    <property type="nucleotide sequence ID" value="XM_037361189.1"/>
</dbReference>
<feature type="region of interest" description="Disordered" evidence="12">
    <location>
        <begin position="271"/>
        <end position="294"/>
    </location>
</feature>
<dbReference type="PANTHER" id="PTHR13036:SF0">
    <property type="entry name" value="CHITOBIOSYLDIPHOSPHODOLICHOL BETA-MANNOSYLTRANSFERASE"/>
    <property type="match status" value="1"/>
</dbReference>
<dbReference type="Gene3D" id="3.40.50.2000">
    <property type="entry name" value="Glycogen Phosphorylase B"/>
    <property type="match status" value="1"/>
</dbReference>
<sequence length="521" mass="58594">MLSPDFTPAPFVLLALSTWLVWCLWSFFRPRDQHSLRSVAIVVLGDIGRSPRMMYHAESFAQHDFYTDVICYGGSRPIPSLTRANLDIRYLPEPPRWLTALPFLLSAPCKVALQVFAVFLKLFATPNPPEFILVQNPPSIPTLAIVWLVAHMRGSKVIIDWHNLGYSILAMRFPKQGERHPLVRVAKWFERTFGRSAYAHLFVTRAMRDHLVKEWDLQGVKVVLHDRPPKRFHRTTPQGIHELFIKLNESLSREPSLKGFLTTSEPPYSSAFTASNASPSDPHLSNTPPPPSSAINPIYSEVDAPFLRDDRPALVVSSTSWTADEDFGILLDALTKYEARARTTRKLPKLLVVVTGKGPLREHYMATVASLQKKQKWQHVRCISLWLEPADYPVLLGGADLGVCLHASSSGLDLPMKVVDMFGCELPVCALRFGCLDELVKEGVNGLVFDDADQLAEQMETLLGGFPQCPRLDSLRANLTPTSDVARSPPHAPEEVWEPWDDHWARVVRPIILRDVRANEG</sequence>
<evidence type="ECO:0000313" key="15">
    <source>
        <dbReference type="EMBL" id="KAF7306462.1"/>
    </source>
</evidence>
<evidence type="ECO:0000256" key="1">
    <source>
        <dbReference type="ARBA" id="ARBA00004389"/>
    </source>
</evidence>
<dbReference type="EC" id="2.4.1.142" evidence="3"/>
<dbReference type="AlphaFoldDB" id="A0A8H6SY41"/>
<evidence type="ECO:0000256" key="10">
    <source>
        <dbReference type="ARBA" id="ARBA00023136"/>
    </source>
</evidence>
<gene>
    <name evidence="15" type="ORF">MIND_00437400</name>
</gene>
<keyword evidence="5 15" id="KW-0328">Glycosyltransferase</keyword>
<dbReference type="GO" id="GO:0005789">
    <property type="term" value="C:endoplasmic reticulum membrane"/>
    <property type="evidence" value="ECO:0007669"/>
    <property type="project" value="UniProtKB-SubCell"/>
</dbReference>
<feature type="domain" description="Glycosyltransferase subfamily 4-like N-terminal" evidence="14">
    <location>
        <begin position="53"/>
        <end position="223"/>
    </location>
</feature>
<keyword evidence="16" id="KW-1185">Reference proteome</keyword>
<protein>
    <recommendedName>
        <fullName evidence="4">Chitobiosyldiphosphodolichol beta-mannosyltransferase</fullName>
        <ecNumber evidence="3">2.4.1.142</ecNumber>
    </recommendedName>
</protein>
<dbReference type="PANTHER" id="PTHR13036">
    <property type="entry name" value="BETA1,4 MANNOSYLTRANSFERASE"/>
    <property type="match status" value="1"/>
</dbReference>
<keyword evidence="9 13" id="KW-1133">Transmembrane helix</keyword>
<feature type="transmembrane region" description="Helical" evidence="13">
    <location>
        <begin position="97"/>
        <end position="120"/>
    </location>
</feature>
<evidence type="ECO:0000256" key="5">
    <source>
        <dbReference type="ARBA" id="ARBA00022676"/>
    </source>
</evidence>
<evidence type="ECO:0000256" key="6">
    <source>
        <dbReference type="ARBA" id="ARBA00022679"/>
    </source>
</evidence>
<dbReference type="OrthoDB" id="614844at2759"/>
<dbReference type="InterPro" id="IPR026051">
    <property type="entry name" value="ALG1-like"/>
</dbReference>
<keyword evidence="10 13" id="KW-0472">Membrane</keyword>
<feature type="transmembrane region" description="Helical" evidence="13">
    <location>
        <begin position="6"/>
        <end position="28"/>
    </location>
</feature>
<proteinExistence type="predicted"/>
<keyword evidence="8" id="KW-0256">Endoplasmic reticulum</keyword>
<keyword evidence="7 13" id="KW-0812">Transmembrane</keyword>
<evidence type="ECO:0000256" key="13">
    <source>
        <dbReference type="SAM" id="Phobius"/>
    </source>
</evidence>
<name>A0A8H6SY41_9AGAR</name>
<dbReference type="Pfam" id="PF13579">
    <property type="entry name" value="Glyco_trans_4_4"/>
    <property type="match status" value="1"/>
</dbReference>